<dbReference type="SUPFAM" id="SSF63829">
    <property type="entry name" value="Calcium-dependent phosphotriesterase"/>
    <property type="match status" value="1"/>
</dbReference>
<evidence type="ECO:0000313" key="7">
    <source>
        <dbReference type="Proteomes" id="UP000642144"/>
    </source>
</evidence>
<dbReference type="CDD" id="cd16917">
    <property type="entry name" value="HATPase_UhpB-NarQ-NarX-like"/>
    <property type="match status" value="1"/>
</dbReference>
<dbReference type="CDD" id="cd00146">
    <property type="entry name" value="PKD"/>
    <property type="match status" value="1"/>
</dbReference>
<dbReference type="Pfam" id="PF02518">
    <property type="entry name" value="HATPase_c"/>
    <property type="match status" value="1"/>
</dbReference>
<name>A0ABW9VTK4_9BURK</name>
<dbReference type="Gene3D" id="2.130.10.10">
    <property type="entry name" value="YVTN repeat-like/Quinoprotein amine dehydrogenase"/>
    <property type="match status" value="2"/>
</dbReference>
<feature type="transmembrane region" description="Helical" evidence="4">
    <location>
        <begin position="710"/>
        <end position="728"/>
    </location>
</feature>
<keyword evidence="4" id="KW-1133">Transmembrane helix</keyword>
<reference evidence="6 7" key="1">
    <citation type="submission" date="2019-12" db="EMBL/GenBank/DDBJ databases">
        <title>Novel species isolated from a subtropical stream in China.</title>
        <authorList>
            <person name="Lu H."/>
        </authorList>
    </citation>
    <scope>NUCLEOTIDE SEQUENCE [LARGE SCALE GENOMIC DNA]</scope>
    <source>
        <strain evidence="6 7">CY42W</strain>
    </source>
</reference>
<organism evidence="6 7">
    <name type="scientific">Duganella levis</name>
    <dbReference type="NCBI Taxonomy" id="2692169"/>
    <lineage>
        <taxon>Bacteria</taxon>
        <taxon>Pseudomonadati</taxon>
        <taxon>Pseudomonadota</taxon>
        <taxon>Betaproteobacteria</taxon>
        <taxon>Burkholderiales</taxon>
        <taxon>Oxalobacteraceae</taxon>
        <taxon>Telluria group</taxon>
        <taxon>Duganella</taxon>
    </lineage>
</organism>
<dbReference type="Gene3D" id="1.20.5.1930">
    <property type="match status" value="1"/>
</dbReference>
<dbReference type="Pfam" id="PF07495">
    <property type="entry name" value="Y_Y_Y"/>
    <property type="match status" value="1"/>
</dbReference>
<keyword evidence="3" id="KW-0902">Two-component regulatory system</keyword>
<dbReference type="InterPro" id="IPR015943">
    <property type="entry name" value="WD40/YVTN_repeat-like_dom_sf"/>
</dbReference>
<dbReference type="EMBL" id="WWCT01000001">
    <property type="protein sequence ID" value="MYN24947.1"/>
    <property type="molecule type" value="Genomic_DNA"/>
</dbReference>
<dbReference type="Gene3D" id="3.30.565.10">
    <property type="entry name" value="Histidine kinase-like ATPase, C-terminal domain"/>
    <property type="match status" value="1"/>
</dbReference>
<keyword evidence="2" id="KW-0418">Kinase</keyword>
<protein>
    <recommendedName>
        <fullName evidence="5">Histidine kinase/HSP90-like ATPase domain-containing protein</fullName>
    </recommendedName>
</protein>
<proteinExistence type="predicted"/>
<gene>
    <name evidence="6" type="ORF">GTP69_00835</name>
</gene>
<dbReference type="InterPro" id="IPR003594">
    <property type="entry name" value="HATPase_dom"/>
</dbReference>
<evidence type="ECO:0000259" key="5">
    <source>
        <dbReference type="SMART" id="SM00387"/>
    </source>
</evidence>
<keyword evidence="4" id="KW-0472">Membrane</keyword>
<keyword evidence="1" id="KW-0808">Transferase</keyword>
<evidence type="ECO:0000256" key="4">
    <source>
        <dbReference type="SAM" id="Phobius"/>
    </source>
</evidence>
<sequence length="951" mass="103624">MSFQRRSWTQAEGAPTAVWKIAQSDDGLLWFATGNGLYRYDGERFQRVDTVYGHRLRSNNIVEVEAVDGGIAVGYQFGGMSILTSRAARDYGDADGLPPGTVRVITKAPDGLLYVGTQRAMAVFDGKSWRRLPGKSLPEGVINSVVIDRDQTLWVTVDWNVYSRARGDTDFTLAFAVPYGAVPNLVLGKLSAEIGLKSALAEVGKPPVFLQVPAKKERTHGLWEGPYATLWAWVGDDAGLCLLREDKDGKLMVAQSFEAGGSLGRLVTRTFVDRENNFWVATANGIERYRAQRIHEAGVPRDWMFYYAQRGLDDDIYVAGDGEKHLLRLTGDGYQTGAELPGVMAIWRENAGSVWTGSASGITHMTRDSVKTWPLPEGTPPGRQVQTLTVDKAGTVWISVLRQGLYRLAGEQWLHVSTEVVGGDPTPVFLYTGPSGRTWIGFVGGRLAEIVDNTVRRVSDGKDVNIGNVFSLLEVDGHLLAAGEAGLAWLDGAQLRPLRAARDNPLLGISGMMVDRAGDLWLHGLDGIFHVEKRELSAYWTDLSHRVNWEVFNFEDGIHGHPAQLRPLPTLALAGDGRVVYATLSQVGWIDPASIRRNRTAPSVLIDTVRAGEAAYGPGSALNFAPGTSAVDIRFAATALSVPERVAFRYQLGGVDQGWQVPHGDRSARYTNLGPGRYTFRVIAANEDGVWNLEGASVTFTIQPQVWEMVWFRLLVAAAGLLCLVLAYRWRIAAVSAREADKVATRLGERQRIARTLHDNLLQGMHTMILRCDTVLMRLQPGSQEQRTLDAVLQQAEKLVEETRDEVMALRAPEFAGSMLAGLKDAVEALEPSLVGRLSVTISGGMDKLKGNVAHEIFQVVHEAAANAARHARASHIAIVLDLSRDDVTGVISDDGVGMSADLVQNGRPGHWGITGMRERIANLGGELTVETQEGGGTAIRFTIAAAAAYV</sequence>
<dbReference type="PANTHER" id="PTHR24421">
    <property type="entry name" value="NITRATE/NITRITE SENSOR PROTEIN NARX-RELATED"/>
    <property type="match status" value="1"/>
</dbReference>
<accession>A0ABW9VTK4</accession>
<dbReference type="Gene3D" id="2.60.40.10">
    <property type="entry name" value="Immunoglobulins"/>
    <property type="match status" value="1"/>
</dbReference>
<keyword evidence="7" id="KW-1185">Reference proteome</keyword>
<dbReference type="SUPFAM" id="SSF55874">
    <property type="entry name" value="ATPase domain of HSP90 chaperone/DNA topoisomerase II/histidine kinase"/>
    <property type="match status" value="1"/>
</dbReference>
<dbReference type="PANTHER" id="PTHR24421:SF62">
    <property type="entry name" value="SENSORY TRANSDUCTION HISTIDINE KINASE"/>
    <property type="match status" value="1"/>
</dbReference>
<evidence type="ECO:0000256" key="2">
    <source>
        <dbReference type="ARBA" id="ARBA00022777"/>
    </source>
</evidence>
<keyword evidence="4" id="KW-0812">Transmembrane</keyword>
<feature type="domain" description="Histidine kinase/HSP90-like ATPase" evidence="5">
    <location>
        <begin position="852"/>
        <end position="948"/>
    </location>
</feature>
<dbReference type="SMART" id="SM00387">
    <property type="entry name" value="HATPase_c"/>
    <property type="match status" value="1"/>
</dbReference>
<dbReference type="InterPro" id="IPR011712">
    <property type="entry name" value="Sig_transdc_His_kin_sub3_dim/P"/>
</dbReference>
<evidence type="ECO:0000256" key="1">
    <source>
        <dbReference type="ARBA" id="ARBA00022679"/>
    </source>
</evidence>
<dbReference type="InterPro" id="IPR036890">
    <property type="entry name" value="HATPase_C_sf"/>
</dbReference>
<dbReference type="Proteomes" id="UP000642144">
    <property type="component" value="Unassembled WGS sequence"/>
</dbReference>
<evidence type="ECO:0000256" key="3">
    <source>
        <dbReference type="ARBA" id="ARBA00023012"/>
    </source>
</evidence>
<comment type="caution">
    <text evidence="6">The sequence shown here is derived from an EMBL/GenBank/DDBJ whole genome shotgun (WGS) entry which is preliminary data.</text>
</comment>
<dbReference type="InterPro" id="IPR013783">
    <property type="entry name" value="Ig-like_fold"/>
</dbReference>
<dbReference type="InterPro" id="IPR011123">
    <property type="entry name" value="Y_Y_Y"/>
</dbReference>
<dbReference type="Pfam" id="PF07730">
    <property type="entry name" value="HisKA_3"/>
    <property type="match status" value="1"/>
</dbReference>
<evidence type="ECO:0000313" key="6">
    <source>
        <dbReference type="EMBL" id="MYN24947.1"/>
    </source>
</evidence>
<dbReference type="RefSeq" id="WP_161053096.1">
    <property type="nucleotide sequence ID" value="NZ_WWCT01000001.1"/>
</dbReference>
<dbReference type="InterPro" id="IPR050482">
    <property type="entry name" value="Sensor_HK_TwoCompSys"/>
</dbReference>